<dbReference type="InterPro" id="IPR050789">
    <property type="entry name" value="Diverse_Enzym_Activities"/>
</dbReference>
<dbReference type="EMBL" id="CACRTK010000060">
    <property type="protein sequence ID" value="VYU14733.1"/>
    <property type="molecule type" value="Genomic_DNA"/>
</dbReference>
<dbReference type="Pfam" id="PF00144">
    <property type="entry name" value="Beta-lactamase"/>
    <property type="match status" value="1"/>
</dbReference>
<dbReference type="GO" id="GO:0009002">
    <property type="term" value="F:serine-type D-Ala-D-Ala carboxypeptidase activity"/>
    <property type="evidence" value="ECO:0007669"/>
    <property type="project" value="UniProtKB-EC"/>
</dbReference>
<dbReference type="InterPro" id="IPR012338">
    <property type="entry name" value="Beta-lactam/transpept-like"/>
</dbReference>
<dbReference type="InterPro" id="IPR001466">
    <property type="entry name" value="Beta-lactam-related"/>
</dbReference>
<keyword evidence="1" id="KW-0378">Hydrolase</keyword>
<dbReference type="AlphaFoldDB" id="A0A6N3CN38"/>
<dbReference type="Gene3D" id="3.40.710.10">
    <property type="entry name" value="DD-peptidase/beta-lactamase superfamily"/>
    <property type="match status" value="1"/>
</dbReference>
<reference evidence="1" key="1">
    <citation type="submission" date="2019-11" db="EMBL/GenBank/DDBJ databases">
        <authorList>
            <person name="Feng L."/>
        </authorList>
    </citation>
    <scope>NUCLEOTIDE SEQUENCE</scope>
    <source>
        <strain evidence="1">LrhamnosusLFYP97</strain>
    </source>
</reference>
<dbReference type="PANTHER" id="PTHR43283:SF11">
    <property type="entry name" value="BETA-LACTAMASE-RELATED DOMAIN-CONTAINING PROTEIN"/>
    <property type="match status" value="1"/>
</dbReference>
<keyword evidence="1" id="KW-0645">Protease</keyword>
<dbReference type="EC" id="3.4.16.4" evidence="1"/>
<name>A0A6N3CN38_LACRH</name>
<accession>A0A6N3CN38</accession>
<dbReference type="RefSeq" id="WP_005684965.1">
    <property type="nucleotide sequence ID" value="NZ_BSWG01000005.1"/>
</dbReference>
<evidence type="ECO:0000313" key="1">
    <source>
        <dbReference type="EMBL" id="VYU14733.1"/>
    </source>
</evidence>
<protein>
    <submittedName>
        <fullName evidence="1">D-alanyl-D-alanine carboxypeptidase</fullName>
        <ecNumber evidence="1">3.4.16.4</ecNumber>
    </submittedName>
</protein>
<proteinExistence type="predicted"/>
<gene>
    <name evidence="1" type="ORF">LRLFYP97_02771</name>
</gene>
<dbReference type="SUPFAM" id="SSF56601">
    <property type="entry name" value="beta-lactamase/transpeptidase-like"/>
    <property type="match status" value="1"/>
</dbReference>
<keyword evidence="1" id="KW-0121">Carboxypeptidase</keyword>
<organism evidence="1">
    <name type="scientific">Lacticaseibacillus rhamnosus</name>
    <name type="common">Lactobacillus rhamnosus</name>
    <dbReference type="NCBI Taxonomy" id="47715"/>
    <lineage>
        <taxon>Bacteria</taxon>
        <taxon>Bacillati</taxon>
        <taxon>Bacillota</taxon>
        <taxon>Bacilli</taxon>
        <taxon>Lactobacillales</taxon>
        <taxon>Lactobacillaceae</taxon>
        <taxon>Lacticaseibacillus</taxon>
    </lineage>
</organism>
<dbReference type="PANTHER" id="PTHR43283">
    <property type="entry name" value="BETA-LACTAMASE-RELATED"/>
    <property type="match status" value="1"/>
</dbReference>
<sequence length="341" mass="36982">MAKASEPQSLLAPITAAIQQQAVFGVAFSMVGADENAVHFLGFQGTGADHLPLMPQNRYDLASLTKVVGTTTRLLQLLLAGKIQLDQPTGSLVSGLRYPQLTIEQLMLHRSGLPADVPNAHALDRAGLIQAVKTMAAVAPPDTTTLYSDLNFILLGWAIAAVDGSLAASLHQHVFEPLGMQATGYCPQAVAPSNFVPTENVPERGGVLRGTVHDHKAFLLDGVSGHAGLFSTLGDLTTFTRLLAGLPVSHGEKVLPPAAFSLLERYCVGGRTLGWRCWAQGRHQYWHTGFTGTSIAFDRDTQRGFVCLTNRIYPSRTHRAWLHIRRELLTQFFGIETSWPD</sequence>